<accession>A0A2B7X1W4</accession>
<proteinExistence type="predicted"/>
<dbReference type="AlphaFoldDB" id="A0A2B7X1W4"/>
<feature type="region of interest" description="Disordered" evidence="1">
    <location>
        <begin position="420"/>
        <end position="448"/>
    </location>
</feature>
<keyword evidence="3" id="KW-1185">Reference proteome</keyword>
<organism evidence="2 3">
    <name type="scientific">Blastomyces parvus</name>
    <dbReference type="NCBI Taxonomy" id="2060905"/>
    <lineage>
        <taxon>Eukaryota</taxon>
        <taxon>Fungi</taxon>
        <taxon>Dikarya</taxon>
        <taxon>Ascomycota</taxon>
        <taxon>Pezizomycotina</taxon>
        <taxon>Eurotiomycetes</taxon>
        <taxon>Eurotiomycetidae</taxon>
        <taxon>Onygenales</taxon>
        <taxon>Ajellomycetaceae</taxon>
        <taxon>Blastomyces</taxon>
    </lineage>
</organism>
<protein>
    <submittedName>
        <fullName evidence="2">Uncharacterized protein</fullName>
    </submittedName>
</protein>
<evidence type="ECO:0000313" key="2">
    <source>
        <dbReference type="EMBL" id="PGH02830.1"/>
    </source>
</evidence>
<dbReference type="Proteomes" id="UP000224080">
    <property type="component" value="Unassembled WGS sequence"/>
</dbReference>
<gene>
    <name evidence="2" type="ORF">GX51_04442</name>
</gene>
<name>A0A2B7X1W4_9EURO</name>
<comment type="caution">
    <text evidence="2">The sequence shown here is derived from an EMBL/GenBank/DDBJ whole genome shotgun (WGS) entry which is preliminary data.</text>
</comment>
<dbReference type="OrthoDB" id="4757095at2759"/>
<evidence type="ECO:0000256" key="1">
    <source>
        <dbReference type="SAM" id="MobiDB-lite"/>
    </source>
</evidence>
<dbReference type="EMBL" id="PDNC01000055">
    <property type="protein sequence ID" value="PGH02830.1"/>
    <property type="molecule type" value="Genomic_DNA"/>
</dbReference>
<reference evidence="2 3" key="1">
    <citation type="submission" date="2017-10" db="EMBL/GenBank/DDBJ databases">
        <title>Comparative genomics in systemic dimorphic fungi from Ajellomycetaceae.</title>
        <authorList>
            <person name="Munoz J.F."/>
            <person name="Mcewen J.G."/>
            <person name="Clay O.K."/>
            <person name="Cuomo C.A."/>
        </authorList>
    </citation>
    <scope>NUCLEOTIDE SEQUENCE [LARGE SCALE GENOMIC DNA]</scope>
    <source>
        <strain evidence="2 3">UAMH130</strain>
    </source>
</reference>
<evidence type="ECO:0000313" key="3">
    <source>
        <dbReference type="Proteomes" id="UP000224080"/>
    </source>
</evidence>
<sequence>MAMNPQAQSGFISVLPREIRDAIYLELWRSCGLRQHIVWHSDYTDANKSHLCRWACTTEYHVEDQLQQDIEALRKQLRVPLGHYMMNVEYSRRLKSPYLNHWACGEHAAKLHGDEAMCTLALSGVTCSKKRQQGDNDAPARSPYIPMLLSCKIISVECLLSIYGSTTFVLADMQSLQTFIGYCEKPPLLKNFREVISPPALLKYTKHLELSLTPNFPLSLACADPDLHKPEEDRHNVYDFHWLSLDRFQCLKSIKIWIAARAHVVVVENDRVFTTITELDVNALKKMLSSFAKVPSVAISTPLSKDILPEDGYVEDISQSSVRLWKRGAGDRFHCRLWPRRPGDPDLHELEEGPPWHNDEKPPVPDTFGSQNSASEKLCILPLGFGEIAEEHRTRHWCSPPSNTPRRSQFSRALTAATIPGGGAPSHASPDRAWGKPKATNGKLHREPEGFRSRSMFLLVASPPYLPSRNNETLQSSSDSTIGTLFIKQDTAADPMWHVDNLRWSSPTRS</sequence>
<dbReference type="STRING" id="2060905.A0A2B7X1W4"/>